<comment type="cofactor">
    <cofactor evidence="1">
        <name>Mg(2+)</name>
        <dbReference type="ChEBI" id="CHEBI:18420"/>
    </cofactor>
</comment>
<gene>
    <name evidence="7" type="ORF">GCM10010430_61660</name>
</gene>
<evidence type="ECO:0000256" key="2">
    <source>
        <dbReference type="ARBA" id="ARBA00005582"/>
    </source>
</evidence>
<sequence>MVERRRAARVLLLDGEGRILLFRGTDPAVPGVSWWITPGGGLEPGEEPRDAALRELAEETGLRDVELGPVVAYDTVVYSFQGRHYEQDQCFHLARLWDGGRESGEGCGPVDGRDCGPGSETGVGAGGRGTDWRPVACDAEEHAQLMTARWWTVPELRVTEETVYPAALADLVDRLLKDGPPVLPVRLSRRVRWSTMGWTRRVEGTPE</sequence>
<dbReference type="EMBL" id="BAAATR010000036">
    <property type="protein sequence ID" value="GAA2268118.1"/>
    <property type="molecule type" value="Genomic_DNA"/>
</dbReference>
<dbReference type="PROSITE" id="PS00893">
    <property type="entry name" value="NUDIX_BOX"/>
    <property type="match status" value="1"/>
</dbReference>
<feature type="domain" description="Nudix hydrolase" evidence="6">
    <location>
        <begin position="3"/>
        <end position="174"/>
    </location>
</feature>
<comment type="caution">
    <text evidence="7">The sequence shown here is derived from an EMBL/GenBank/DDBJ whole genome shotgun (WGS) entry which is preliminary data.</text>
</comment>
<dbReference type="PRINTS" id="PR00502">
    <property type="entry name" value="NUDIXFAMILY"/>
</dbReference>
<keyword evidence="4" id="KW-0460">Magnesium</keyword>
<dbReference type="Pfam" id="PF00293">
    <property type="entry name" value="NUDIX"/>
    <property type="match status" value="1"/>
</dbReference>
<evidence type="ECO:0000259" key="6">
    <source>
        <dbReference type="PROSITE" id="PS51462"/>
    </source>
</evidence>
<dbReference type="InterPro" id="IPR020084">
    <property type="entry name" value="NUDIX_hydrolase_CS"/>
</dbReference>
<keyword evidence="8" id="KW-1185">Reference proteome</keyword>
<evidence type="ECO:0000256" key="1">
    <source>
        <dbReference type="ARBA" id="ARBA00001946"/>
    </source>
</evidence>
<name>A0ABP5RRS9_9ACTN</name>
<dbReference type="GO" id="GO:0016787">
    <property type="term" value="F:hydrolase activity"/>
    <property type="evidence" value="ECO:0007669"/>
    <property type="project" value="UniProtKB-KW"/>
</dbReference>
<dbReference type="Proteomes" id="UP001500305">
    <property type="component" value="Unassembled WGS sequence"/>
</dbReference>
<dbReference type="RefSeq" id="WP_344639869.1">
    <property type="nucleotide sequence ID" value="NZ_BAAATR010000036.1"/>
</dbReference>
<dbReference type="PROSITE" id="PS51462">
    <property type="entry name" value="NUDIX"/>
    <property type="match status" value="1"/>
</dbReference>
<proteinExistence type="inferred from homology"/>
<evidence type="ECO:0000256" key="4">
    <source>
        <dbReference type="ARBA" id="ARBA00022842"/>
    </source>
</evidence>
<evidence type="ECO:0000313" key="7">
    <source>
        <dbReference type="EMBL" id="GAA2268118.1"/>
    </source>
</evidence>
<reference evidence="8" key="1">
    <citation type="journal article" date="2019" name="Int. J. Syst. Evol. Microbiol.">
        <title>The Global Catalogue of Microorganisms (GCM) 10K type strain sequencing project: providing services to taxonomists for standard genome sequencing and annotation.</title>
        <authorList>
            <consortium name="The Broad Institute Genomics Platform"/>
            <consortium name="The Broad Institute Genome Sequencing Center for Infectious Disease"/>
            <person name="Wu L."/>
            <person name="Ma J."/>
        </authorList>
    </citation>
    <scope>NUCLEOTIDE SEQUENCE [LARGE SCALE GENOMIC DNA]</scope>
    <source>
        <strain evidence="8">JCM 7356</strain>
    </source>
</reference>
<evidence type="ECO:0000256" key="5">
    <source>
        <dbReference type="RuleBase" id="RU003476"/>
    </source>
</evidence>
<dbReference type="InterPro" id="IPR000086">
    <property type="entry name" value="NUDIX_hydrolase_dom"/>
</dbReference>
<dbReference type="PANTHER" id="PTHR43046:SF12">
    <property type="entry name" value="GDP-MANNOSE MANNOSYL HYDROLASE"/>
    <property type="match status" value="1"/>
</dbReference>
<dbReference type="InterPro" id="IPR015797">
    <property type="entry name" value="NUDIX_hydrolase-like_dom_sf"/>
</dbReference>
<evidence type="ECO:0000313" key="8">
    <source>
        <dbReference type="Proteomes" id="UP001500305"/>
    </source>
</evidence>
<accession>A0ABP5RRS9</accession>
<evidence type="ECO:0000256" key="3">
    <source>
        <dbReference type="ARBA" id="ARBA00022801"/>
    </source>
</evidence>
<keyword evidence="3 5" id="KW-0378">Hydrolase</keyword>
<comment type="similarity">
    <text evidence="2 5">Belongs to the Nudix hydrolase family.</text>
</comment>
<organism evidence="7 8">
    <name type="scientific">Kitasatospora cystarginea</name>
    <dbReference type="NCBI Taxonomy" id="58350"/>
    <lineage>
        <taxon>Bacteria</taxon>
        <taxon>Bacillati</taxon>
        <taxon>Actinomycetota</taxon>
        <taxon>Actinomycetes</taxon>
        <taxon>Kitasatosporales</taxon>
        <taxon>Streptomycetaceae</taxon>
        <taxon>Kitasatospora</taxon>
    </lineage>
</organism>
<dbReference type="InterPro" id="IPR020476">
    <property type="entry name" value="Nudix_hydrolase"/>
</dbReference>
<dbReference type="CDD" id="cd04685">
    <property type="entry name" value="NUDIX_Hydrolase"/>
    <property type="match status" value="1"/>
</dbReference>
<dbReference type="SUPFAM" id="SSF55811">
    <property type="entry name" value="Nudix"/>
    <property type="match status" value="1"/>
</dbReference>
<dbReference type="Gene3D" id="3.90.79.10">
    <property type="entry name" value="Nucleoside Triphosphate Pyrophosphohydrolase"/>
    <property type="match status" value="1"/>
</dbReference>
<protein>
    <submittedName>
        <fullName evidence="7">NUDIX hydrolase</fullName>
    </submittedName>
</protein>
<dbReference type="PANTHER" id="PTHR43046">
    <property type="entry name" value="GDP-MANNOSE MANNOSYL HYDROLASE"/>
    <property type="match status" value="1"/>
</dbReference>